<accession>A0A0N4XN02</accession>
<comment type="subcellular location">
    <subcellularLocation>
        <location evidence="1">Membrane</location>
        <topology evidence="1">Single-pass membrane protein</topology>
    </subcellularLocation>
</comment>
<keyword evidence="6 9" id="KW-1015">Disulfide bond</keyword>
<comment type="caution">
    <text evidence="9">Lacks conserved residue(s) required for the propagation of feature annotation.</text>
</comment>
<evidence type="ECO:0000256" key="3">
    <source>
        <dbReference type="ARBA" id="ARBA00022737"/>
    </source>
</evidence>
<keyword evidence="3" id="KW-0677">Repeat</keyword>
<dbReference type="Gene3D" id="4.10.400.10">
    <property type="entry name" value="Low-density Lipoprotein Receptor"/>
    <property type="match status" value="1"/>
</dbReference>
<dbReference type="PROSITE" id="PS50068">
    <property type="entry name" value="LDLRA_2"/>
    <property type="match status" value="1"/>
</dbReference>
<dbReference type="InterPro" id="IPR002172">
    <property type="entry name" value="LDrepeatLR_classA_rpt"/>
</dbReference>
<dbReference type="EMBL" id="UYSL01006460">
    <property type="protein sequence ID" value="VDL67494.1"/>
    <property type="molecule type" value="Genomic_DNA"/>
</dbReference>
<dbReference type="CDD" id="cd00112">
    <property type="entry name" value="LDLa"/>
    <property type="match status" value="1"/>
</dbReference>
<evidence type="ECO:0000313" key="10">
    <source>
        <dbReference type="EMBL" id="VDL67494.1"/>
    </source>
</evidence>
<evidence type="ECO:0000256" key="8">
    <source>
        <dbReference type="ARBA" id="ARBA00023180"/>
    </source>
</evidence>
<keyword evidence="4" id="KW-1133">Transmembrane helix</keyword>
<dbReference type="InterPro" id="IPR051221">
    <property type="entry name" value="LDLR-related"/>
</dbReference>
<dbReference type="GO" id="GO:0005886">
    <property type="term" value="C:plasma membrane"/>
    <property type="evidence" value="ECO:0007669"/>
    <property type="project" value="TreeGrafter"/>
</dbReference>
<dbReference type="SMART" id="SM00192">
    <property type="entry name" value="LDLa"/>
    <property type="match status" value="1"/>
</dbReference>
<feature type="disulfide bond" evidence="9">
    <location>
        <begin position="86"/>
        <end position="98"/>
    </location>
</feature>
<evidence type="ECO:0000313" key="11">
    <source>
        <dbReference type="Proteomes" id="UP000271162"/>
    </source>
</evidence>
<evidence type="ECO:0000256" key="6">
    <source>
        <dbReference type="ARBA" id="ARBA00023157"/>
    </source>
</evidence>
<reference evidence="10 11" key="2">
    <citation type="submission" date="2018-11" db="EMBL/GenBank/DDBJ databases">
        <authorList>
            <consortium name="Pathogen Informatics"/>
        </authorList>
    </citation>
    <scope>NUCLEOTIDE SEQUENCE [LARGE SCALE GENOMIC DNA]</scope>
</reference>
<keyword evidence="8" id="KW-0325">Glycoprotein</keyword>
<dbReference type="Pfam" id="PF00057">
    <property type="entry name" value="Ldl_recept_a"/>
    <property type="match status" value="1"/>
</dbReference>
<dbReference type="PROSITE" id="PS01209">
    <property type="entry name" value="LDLRA_1"/>
    <property type="match status" value="1"/>
</dbReference>
<dbReference type="FunFam" id="4.10.400.10:FF:000005">
    <property type="entry name" value="low-density lipoprotein receptor-related protein 1B"/>
    <property type="match status" value="1"/>
</dbReference>
<reference evidence="12" key="1">
    <citation type="submission" date="2017-02" db="UniProtKB">
        <authorList>
            <consortium name="WormBaseParasite"/>
        </authorList>
    </citation>
    <scope>IDENTIFICATION</scope>
</reference>
<keyword evidence="11" id="KW-1185">Reference proteome</keyword>
<gene>
    <name evidence="10" type="ORF">NBR_LOCUS3905</name>
</gene>
<keyword evidence="5" id="KW-0472">Membrane</keyword>
<dbReference type="GO" id="GO:0043235">
    <property type="term" value="C:receptor complex"/>
    <property type="evidence" value="ECO:0007669"/>
    <property type="project" value="TreeGrafter"/>
</dbReference>
<proteinExistence type="predicted"/>
<name>A0A0N4XN02_NIPBR</name>
<dbReference type="SUPFAM" id="SSF57424">
    <property type="entry name" value="LDL receptor-like module"/>
    <property type="match status" value="1"/>
</dbReference>
<evidence type="ECO:0000256" key="4">
    <source>
        <dbReference type="ARBA" id="ARBA00022989"/>
    </source>
</evidence>
<dbReference type="AlphaFoldDB" id="A0A0N4XN02"/>
<dbReference type="STRING" id="27835.A0A0N4XN02"/>
<keyword evidence="2" id="KW-0812">Transmembrane</keyword>
<dbReference type="InterPro" id="IPR023415">
    <property type="entry name" value="LDLR_class-A_CS"/>
</dbReference>
<evidence type="ECO:0000256" key="9">
    <source>
        <dbReference type="PROSITE-ProRule" id="PRU00124"/>
    </source>
</evidence>
<dbReference type="Proteomes" id="UP000271162">
    <property type="component" value="Unassembled WGS sequence"/>
</dbReference>
<evidence type="ECO:0000256" key="7">
    <source>
        <dbReference type="ARBA" id="ARBA00023170"/>
    </source>
</evidence>
<evidence type="ECO:0000256" key="2">
    <source>
        <dbReference type="ARBA" id="ARBA00022692"/>
    </source>
</evidence>
<evidence type="ECO:0000256" key="1">
    <source>
        <dbReference type="ARBA" id="ARBA00004167"/>
    </source>
</evidence>
<sequence length="160" mass="18007">MKELKWSHCFRCVMVRYNVRTVWTSPNVPCGNVRPVIVSAMMAPASSSTSGAIDARIAPMPPTRPTALMCRTLFTEQSQLQERRPCSPFEFECSNSVCIPRKFMCDGDNDCGDNSDETSTECRSAQCDPPLRFRCAHSRLCLNILQVCEKKEKCLCEKKG</sequence>
<dbReference type="InterPro" id="IPR036055">
    <property type="entry name" value="LDL_receptor-like_sf"/>
</dbReference>
<dbReference type="PANTHER" id="PTHR22722">
    <property type="entry name" value="LOW-DENSITY LIPOPROTEIN RECEPTOR-RELATED PROTEIN 2-RELATED"/>
    <property type="match status" value="1"/>
</dbReference>
<feature type="disulfide bond" evidence="9">
    <location>
        <begin position="93"/>
        <end position="111"/>
    </location>
</feature>
<keyword evidence="7" id="KW-0675">Receptor</keyword>
<protein>
    <submittedName>
        <fullName evidence="12">Low-density lipoprotein receptor domain class A</fullName>
    </submittedName>
</protein>
<evidence type="ECO:0000313" key="12">
    <source>
        <dbReference type="WBParaSite" id="NBR_0000390401-mRNA-1"/>
    </source>
</evidence>
<evidence type="ECO:0000256" key="5">
    <source>
        <dbReference type="ARBA" id="ARBA00023136"/>
    </source>
</evidence>
<dbReference type="WBParaSite" id="NBR_0000390401-mRNA-1">
    <property type="protein sequence ID" value="NBR_0000390401-mRNA-1"/>
    <property type="gene ID" value="NBR_0000390401"/>
</dbReference>
<organism evidence="12">
    <name type="scientific">Nippostrongylus brasiliensis</name>
    <name type="common">Rat hookworm</name>
    <dbReference type="NCBI Taxonomy" id="27835"/>
    <lineage>
        <taxon>Eukaryota</taxon>
        <taxon>Metazoa</taxon>
        <taxon>Ecdysozoa</taxon>
        <taxon>Nematoda</taxon>
        <taxon>Chromadorea</taxon>
        <taxon>Rhabditida</taxon>
        <taxon>Rhabditina</taxon>
        <taxon>Rhabditomorpha</taxon>
        <taxon>Strongyloidea</taxon>
        <taxon>Heligmosomidae</taxon>
        <taxon>Nippostrongylus</taxon>
    </lineage>
</organism>